<evidence type="ECO:0000313" key="2">
    <source>
        <dbReference type="Proteomes" id="UP000054565"/>
    </source>
</evidence>
<name>A0A0J6YBD8_COCIT</name>
<organism evidence="1 2">
    <name type="scientific">Coccidioides immitis RMSCC 2394</name>
    <dbReference type="NCBI Taxonomy" id="404692"/>
    <lineage>
        <taxon>Eukaryota</taxon>
        <taxon>Fungi</taxon>
        <taxon>Dikarya</taxon>
        <taxon>Ascomycota</taxon>
        <taxon>Pezizomycotina</taxon>
        <taxon>Eurotiomycetes</taxon>
        <taxon>Eurotiomycetidae</taxon>
        <taxon>Onygenales</taxon>
        <taxon>Onygenaceae</taxon>
        <taxon>Coccidioides</taxon>
    </lineage>
</organism>
<gene>
    <name evidence="1" type="ORF">CIRG_05727</name>
</gene>
<reference evidence="2" key="1">
    <citation type="journal article" date="2010" name="Genome Res.">
        <title>Population genomic sequencing of Coccidioides fungi reveals recent hybridization and transposon control.</title>
        <authorList>
            <person name="Neafsey D.E."/>
            <person name="Barker B.M."/>
            <person name="Sharpton T.J."/>
            <person name="Stajich J.E."/>
            <person name="Park D.J."/>
            <person name="Whiston E."/>
            <person name="Hung C.-Y."/>
            <person name="McMahan C."/>
            <person name="White J."/>
            <person name="Sykes S."/>
            <person name="Heiman D."/>
            <person name="Young S."/>
            <person name="Zeng Q."/>
            <person name="Abouelleil A."/>
            <person name="Aftuck L."/>
            <person name="Bessette D."/>
            <person name="Brown A."/>
            <person name="FitzGerald M."/>
            <person name="Lui A."/>
            <person name="Macdonald J.P."/>
            <person name="Priest M."/>
            <person name="Orbach M.J."/>
            <person name="Galgiani J.N."/>
            <person name="Kirkland T.N."/>
            <person name="Cole G.T."/>
            <person name="Birren B.W."/>
            <person name="Henn M.R."/>
            <person name="Taylor J.W."/>
            <person name="Rounsley S.D."/>
        </authorList>
    </citation>
    <scope>NUCLEOTIDE SEQUENCE [LARGE SCALE GENOMIC DNA]</scope>
    <source>
        <strain evidence="2">RMSCC 2394</strain>
    </source>
</reference>
<sequence length="158" mass="18248">MNTGRFAAFFFLPAFKRRRQLRMPHGRGGGKANLVWYFWKSQTLFGNLALQESSHLRSVALTFRSVKVLDVSWWIFLSANNLPDSSERILVGFQVLGYDFDEPSPSPARHKRQSKFPTHQYPLVGAPKEKLFQYFLALWLETASSSKRARLLNPDRLS</sequence>
<evidence type="ECO:0000313" key="1">
    <source>
        <dbReference type="EMBL" id="KMP06046.1"/>
    </source>
</evidence>
<proteinExistence type="predicted"/>
<accession>A0A0J6YBD8</accession>
<dbReference type="Proteomes" id="UP000054565">
    <property type="component" value="Unassembled WGS sequence"/>
</dbReference>
<dbReference type="EMBL" id="DS028096">
    <property type="protein sequence ID" value="KMP06046.1"/>
    <property type="molecule type" value="Genomic_DNA"/>
</dbReference>
<dbReference type="AlphaFoldDB" id="A0A0J6YBD8"/>
<protein>
    <submittedName>
        <fullName evidence="1">Uncharacterized protein</fullName>
    </submittedName>
</protein>